<evidence type="ECO:0000313" key="1">
    <source>
        <dbReference type="EMBL" id="GFH21309.1"/>
    </source>
</evidence>
<protein>
    <submittedName>
        <fullName evidence="1">Uncharacterized protein</fullName>
    </submittedName>
</protein>
<dbReference type="Proteomes" id="UP000485058">
    <property type="component" value="Unassembled WGS sequence"/>
</dbReference>
<dbReference type="AlphaFoldDB" id="A0A699ZNW3"/>
<name>A0A699ZNW3_HAELA</name>
<proteinExistence type="predicted"/>
<accession>A0A699ZNW3</accession>
<sequence>MDETHELCGVEEAVAAEAREHAALVKRMLGSLERQL</sequence>
<evidence type="ECO:0000313" key="2">
    <source>
        <dbReference type="Proteomes" id="UP000485058"/>
    </source>
</evidence>
<organism evidence="1 2">
    <name type="scientific">Haematococcus lacustris</name>
    <name type="common">Green alga</name>
    <name type="synonym">Haematococcus pluvialis</name>
    <dbReference type="NCBI Taxonomy" id="44745"/>
    <lineage>
        <taxon>Eukaryota</taxon>
        <taxon>Viridiplantae</taxon>
        <taxon>Chlorophyta</taxon>
        <taxon>core chlorophytes</taxon>
        <taxon>Chlorophyceae</taxon>
        <taxon>CS clade</taxon>
        <taxon>Chlamydomonadales</taxon>
        <taxon>Haematococcaceae</taxon>
        <taxon>Haematococcus</taxon>
    </lineage>
</organism>
<keyword evidence="2" id="KW-1185">Reference proteome</keyword>
<gene>
    <name evidence="1" type="ORF">HaLaN_18585</name>
</gene>
<dbReference type="EMBL" id="BLLF01001803">
    <property type="protein sequence ID" value="GFH21309.1"/>
    <property type="molecule type" value="Genomic_DNA"/>
</dbReference>
<reference evidence="1 2" key="1">
    <citation type="submission" date="2020-02" db="EMBL/GenBank/DDBJ databases">
        <title>Draft genome sequence of Haematococcus lacustris strain NIES-144.</title>
        <authorList>
            <person name="Morimoto D."/>
            <person name="Nakagawa S."/>
            <person name="Yoshida T."/>
            <person name="Sawayama S."/>
        </authorList>
    </citation>
    <scope>NUCLEOTIDE SEQUENCE [LARGE SCALE GENOMIC DNA]</scope>
    <source>
        <strain evidence="1 2">NIES-144</strain>
    </source>
</reference>
<comment type="caution">
    <text evidence="1">The sequence shown here is derived from an EMBL/GenBank/DDBJ whole genome shotgun (WGS) entry which is preliminary data.</text>
</comment>